<feature type="domain" description="Metallo-beta-lactamase" evidence="1">
    <location>
        <begin position="36"/>
        <end position="210"/>
    </location>
</feature>
<comment type="caution">
    <text evidence="2">The sequence shown here is derived from an EMBL/GenBank/DDBJ whole genome shotgun (WGS) entry which is preliminary data.</text>
</comment>
<dbReference type="InterPro" id="IPR036388">
    <property type="entry name" value="WH-like_DNA-bd_sf"/>
</dbReference>
<dbReference type="SMART" id="SM00849">
    <property type="entry name" value="Lactamase_B"/>
    <property type="match status" value="1"/>
</dbReference>
<dbReference type="InterPro" id="IPR041516">
    <property type="entry name" value="LACTB2_WH"/>
</dbReference>
<dbReference type="Pfam" id="PF00753">
    <property type="entry name" value="Lactamase_B"/>
    <property type="match status" value="1"/>
</dbReference>
<evidence type="ECO:0000259" key="1">
    <source>
        <dbReference type="SMART" id="SM00849"/>
    </source>
</evidence>
<dbReference type="Proteomes" id="UP000249524">
    <property type="component" value="Unassembled WGS sequence"/>
</dbReference>
<proteinExistence type="predicted"/>
<dbReference type="SUPFAM" id="SSF56281">
    <property type="entry name" value="Metallo-hydrolase/oxidoreductase"/>
    <property type="match status" value="1"/>
</dbReference>
<accession>A0A328BHH1</accession>
<dbReference type="Gene3D" id="3.60.15.10">
    <property type="entry name" value="Ribonuclease Z/Hydroxyacylglutathione hydrolase-like"/>
    <property type="match status" value="1"/>
</dbReference>
<evidence type="ECO:0000313" key="2">
    <source>
        <dbReference type="EMBL" id="RAK65406.1"/>
    </source>
</evidence>
<dbReference type="AlphaFoldDB" id="A0A328BHH1"/>
<dbReference type="InterPro" id="IPR036866">
    <property type="entry name" value="RibonucZ/Hydroxyglut_hydro"/>
</dbReference>
<dbReference type="InterPro" id="IPR001279">
    <property type="entry name" value="Metallo-B-lactamas"/>
</dbReference>
<sequence length="297" mass="31827">MIPYVRDIDIEYGRCDQVSPLIRRVTANNPGPFTFKGTGTYIVGRGEVAVIDPGPDDPAHLEAILEAVAGERVTHIVITHHHSDHSPLAGPLKARTGATIYGCAVAAHDEDDGGVKMEAGHDLSFQPDVSLCGGGTISGPGWTLEAIPTPGHTSNHLCFALPEENACFSGDHIMGWSTTVITPPDGDMTDYLESLEAIRARGFDALWPTHGPPIREVDAFILAYAEHRQERLDQITEALRAGPARINELVPRLYADVDSRLHPAAARSMLGGMIHLVRQGVLTADGEPGPDSVYALA</sequence>
<dbReference type="RefSeq" id="WP_111276002.1">
    <property type="nucleotide sequence ID" value="NZ_QFYS01000004.1"/>
</dbReference>
<dbReference type="Gene3D" id="1.10.10.10">
    <property type="entry name" value="Winged helix-like DNA-binding domain superfamily/Winged helix DNA-binding domain"/>
    <property type="match status" value="1"/>
</dbReference>
<keyword evidence="2" id="KW-0378">Hydrolase</keyword>
<dbReference type="InterPro" id="IPR050662">
    <property type="entry name" value="Sec-metab_biosynth-thioest"/>
</dbReference>
<dbReference type="PANTHER" id="PTHR23131">
    <property type="entry name" value="ENDORIBONUCLEASE LACTB2"/>
    <property type="match status" value="1"/>
</dbReference>
<dbReference type="GO" id="GO:0016787">
    <property type="term" value="F:hydrolase activity"/>
    <property type="evidence" value="ECO:0007669"/>
    <property type="project" value="UniProtKB-KW"/>
</dbReference>
<dbReference type="CDD" id="cd16278">
    <property type="entry name" value="metallo-hydrolase-like_MBL-fold"/>
    <property type="match status" value="1"/>
</dbReference>
<gene>
    <name evidence="2" type="ORF">DJ019_10580</name>
</gene>
<dbReference type="Pfam" id="PF17778">
    <property type="entry name" value="WHD_BLACT"/>
    <property type="match status" value="1"/>
</dbReference>
<protein>
    <submittedName>
        <fullName evidence="2">MBL fold metallo-hydrolase</fullName>
    </submittedName>
</protein>
<keyword evidence="3" id="KW-1185">Reference proteome</keyword>
<dbReference type="EMBL" id="QFYS01000004">
    <property type="protein sequence ID" value="RAK65406.1"/>
    <property type="molecule type" value="Genomic_DNA"/>
</dbReference>
<name>A0A328BHH1_9CAUL</name>
<organism evidence="2 3">
    <name type="scientific">Phenylobacterium kunshanense</name>
    <dbReference type="NCBI Taxonomy" id="1445034"/>
    <lineage>
        <taxon>Bacteria</taxon>
        <taxon>Pseudomonadati</taxon>
        <taxon>Pseudomonadota</taxon>
        <taxon>Alphaproteobacteria</taxon>
        <taxon>Caulobacterales</taxon>
        <taxon>Caulobacteraceae</taxon>
        <taxon>Phenylobacterium</taxon>
    </lineage>
</organism>
<dbReference type="PANTHER" id="PTHR23131:SF0">
    <property type="entry name" value="ENDORIBONUCLEASE LACTB2"/>
    <property type="match status" value="1"/>
</dbReference>
<dbReference type="OrthoDB" id="9784009at2"/>
<evidence type="ECO:0000313" key="3">
    <source>
        <dbReference type="Proteomes" id="UP000249524"/>
    </source>
</evidence>
<reference evidence="2 3" key="1">
    <citation type="submission" date="2018-05" db="EMBL/GenBank/DDBJ databases">
        <authorList>
            <person name="Lanie J.A."/>
            <person name="Ng W.-L."/>
            <person name="Kazmierczak K.M."/>
            <person name="Andrzejewski T.M."/>
            <person name="Davidsen T.M."/>
            <person name="Wayne K.J."/>
            <person name="Tettelin H."/>
            <person name="Glass J.I."/>
            <person name="Rusch D."/>
            <person name="Podicherti R."/>
            <person name="Tsui H.-C.T."/>
            <person name="Winkler M.E."/>
        </authorList>
    </citation>
    <scope>NUCLEOTIDE SEQUENCE [LARGE SCALE GENOMIC DNA]</scope>
    <source>
        <strain evidence="2 3">BUT-10</strain>
    </source>
</reference>